<sequence length="272" mass="26947">MSALGGAGRLASDALKAGADAIISTALRRVVAQGAAQGLSSRALASSGSLPLAAHDSRCSCSACSSNSIPSTSASGSQRQHSTCSCSGGSCGRCAGAARLPASAPLSSASASSPSWAALGAWAGLVARCAAYARGPAASTPSEAGTSGGAGAGAAAGVGRRRRAEGAAGSGLRGFAPLGLQLAPAGAAGALLAARRLRVEPEPFEDEYDDDEWEDGEWVDLDLAGPEWAQGDDADDDVAVLLGELTDLDEVELGEGEFEEDEEADGGERRQG</sequence>
<protein>
    <submittedName>
        <fullName evidence="2">Uncharacterized protein</fullName>
    </submittedName>
</protein>
<keyword evidence="3" id="KW-1185">Reference proteome</keyword>
<accession>A0A836BMU3</accession>
<proteinExistence type="predicted"/>
<evidence type="ECO:0000313" key="2">
    <source>
        <dbReference type="EMBL" id="KAG2482516.1"/>
    </source>
</evidence>
<gene>
    <name evidence="2" type="ORF">HYH03_018561</name>
</gene>
<feature type="compositionally biased region" description="Acidic residues" evidence="1">
    <location>
        <begin position="249"/>
        <end position="265"/>
    </location>
</feature>
<organism evidence="2 3">
    <name type="scientific">Edaphochlamys debaryana</name>
    <dbReference type="NCBI Taxonomy" id="47281"/>
    <lineage>
        <taxon>Eukaryota</taxon>
        <taxon>Viridiplantae</taxon>
        <taxon>Chlorophyta</taxon>
        <taxon>core chlorophytes</taxon>
        <taxon>Chlorophyceae</taxon>
        <taxon>CS clade</taxon>
        <taxon>Chlamydomonadales</taxon>
        <taxon>Chlamydomonadales incertae sedis</taxon>
        <taxon>Edaphochlamys</taxon>
    </lineage>
</organism>
<evidence type="ECO:0000256" key="1">
    <source>
        <dbReference type="SAM" id="MobiDB-lite"/>
    </source>
</evidence>
<feature type="compositionally biased region" description="Gly residues" evidence="1">
    <location>
        <begin position="146"/>
        <end position="156"/>
    </location>
</feature>
<dbReference type="Proteomes" id="UP000612055">
    <property type="component" value="Unassembled WGS sequence"/>
</dbReference>
<feature type="region of interest" description="Disordered" evidence="1">
    <location>
        <begin position="249"/>
        <end position="272"/>
    </location>
</feature>
<comment type="caution">
    <text evidence="2">The sequence shown here is derived from an EMBL/GenBank/DDBJ whole genome shotgun (WGS) entry which is preliminary data.</text>
</comment>
<feature type="region of interest" description="Disordered" evidence="1">
    <location>
        <begin position="138"/>
        <end position="159"/>
    </location>
</feature>
<name>A0A836BMU3_9CHLO</name>
<evidence type="ECO:0000313" key="3">
    <source>
        <dbReference type="Proteomes" id="UP000612055"/>
    </source>
</evidence>
<dbReference type="AlphaFoldDB" id="A0A836BMU3"/>
<reference evidence="2" key="1">
    <citation type="journal article" date="2020" name="bioRxiv">
        <title>Comparative genomics of Chlamydomonas.</title>
        <authorList>
            <person name="Craig R.J."/>
            <person name="Hasan A.R."/>
            <person name="Ness R.W."/>
            <person name="Keightley P.D."/>
        </authorList>
    </citation>
    <scope>NUCLEOTIDE SEQUENCE</scope>
    <source>
        <strain evidence="2">CCAP 11/70</strain>
    </source>
</reference>
<dbReference type="EMBL" id="JAEHOE010000217">
    <property type="protein sequence ID" value="KAG2482516.1"/>
    <property type="molecule type" value="Genomic_DNA"/>
</dbReference>